<dbReference type="Proteomes" id="UP000199393">
    <property type="component" value="Chromosome I"/>
</dbReference>
<dbReference type="AlphaFoldDB" id="A0A1C3N0D1"/>
<sequence length="294" mass="31343">MGRMESQQRAAMFARARELSTRQQSWPQADRLWGEVVDAYRSAVRGPGPVDRRDQQQLARALWRRGMLSSARGRPAEGLALGREAVDLFARVNEAVTAEDRNATGPRRDEALAELITAMVDAGEAAFAAGEPTARLDLLQQAVATGLRSAGPPPGAGPKTREAMGTAYHNQATALLHRAITGASGDDDAREAALAASRASELRQGLADPARPLSVWELANTYAVYAQCLAVIHDLVRARMVLTIGEGLAGNLGPAGAPILAKLRVAARMIAVEEASGRGGAATEGRGRRWGWRR</sequence>
<protein>
    <submittedName>
        <fullName evidence="1">Uncharacterized protein</fullName>
    </submittedName>
</protein>
<reference evidence="2" key="1">
    <citation type="submission" date="2016-06" db="EMBL/GenBank/DDBJ databases">
        <authorList>
            <person name="Varghese N."/>
        </authorList>
    </citation>
    <scope>NUCLEOTIDE SEQUENCE [LARGE SCALE GENOMIC DNA]</scope>
    <source>
        <strain evidence="2">DSM 45344</strain>
    </source>
</reference>
<evidence type="ECO:0000313" key="1">
    <source>
        <dbReference type="EMBL" id="SBV26014.1"/>
    </source>
</evidence>
<name>A0A1C3N0D1_9ACTN</name>
<keyword evidence="2" id="KW-1185">Reference proteome</keyword>
<dbReference type="InterPro" id="IPR011990">
    <property type="entry name" value="TPR-like_helical_dom_sf"/>
</dbReference>
<proteinExistence type="predicted"/>
<evidence type="ECO:0000313" key="2">
    <source>
        <dbReference type="Proteomes" id="UP000199393"/>
    </source>
</evidence>
<dbReference type="Gene3D" id="1.25.40.10">
    <property type="entry name" value="Tetratricopeptide repeat domain"/>
    <property type="match status" value="1"/>
</dbReference>
<organism evidence="1 2">
    <name type="scientific">Micromonospora krabiensis</name>
    <dbReference type="NCBI Taxonomy" id="307121"/>
    <lineage>
        <taxon>Bacteria</taxon>
        <taxon>Bacillati</taxon>
        <taxon>Actinomycetota</taxon>
        <taxon>Actinomycetes</taxon>
        <taxon>Micromonosporales</taxon>
        <taxon>Micromonosporaceae</taxon>
        <taxon>Micromonospora</taxon>
    </lineage>
</organism>
<dbReference type="PATRIC" id="fig|307121.4.peg.1533"/>
<dbReference type="EMBL" id="LT598496">
    <property type="protein sequence ID" value="SBV26014.1"/>
    <property type="molecule type" value="Genomic_DNA"/>
</dbReference>
<gene>
    <name evidence="1" type="ORF">GA0070620_1496</name>
</gene>
<accession>A0A1C3N0D1</accession>